<dbReference type="GO" id="GO:0046872">
    <property type="term" value="F:metal ion binding"/>
    <property type="evidence" value="ECO:0007669"/>
    <property type="project" value="UniProtKB-KW"/>
</dbReference>
<dbReference type="SUPFAM" id="SSF102705">
    <property type="entry name" value="NIF3 (NGG1p interacting factor 3)-like"/>
    <property type="match status" value="1"/>
</dbReference>
<comment type="caution">
    <text evidence="3">The sequence shown here is derived from an EMBL/GenBank/DDBJ whole genome shotgun (WGS) entry which is preliminary data.</text>
</comment>
<dbReference type="InterPro" id="IPR036069">
    <property type="entry name" value="DUF34/NIF3_sf"/>
</dbReference>
<dbReference type="Gene3D" id="3.40.1390.30">
    <property type="entry name" value="NIF3 (NGG1p interacting factor 3)-like"/>
    <property type="match status" value="1"/>
</dbReference>
<accession>G7E7Z1</accession>
<comment type="similarity">
    <text evidence="1">Belongs to the GTP cyclohydrolase I type 2/NIF3 family.</text>
</comment>
<dbReference type="PANTHER" id="PTHR13799:SF13">
    <property type="entry name" value="NIF3-LIKE PROTEIN 1"/>
    <property type="match status" value="1"/>
</dbReference>
<evidence type="ECO:0008006" key="5">
    <source>
        <dbReference type="Google" id="ProtNLM"/>
    </source>
</evidence>
<dbReference type="InParanoid" id="G7E7Z1"/>
<dbReference type="eggNOG" id="KOG4131">
    <property type="taxonomic scope" value="Eukaryota"/>
</dbReference>
<feature type="binding site" evidence="2">
    <location>
        <position position="111"/>
    </location>
    <ligand>
        <name>a divalent metal cation</name>
        <dbReference type="ChEBI" id="CHEBI:60240"/>
        <label>1</label>
    </ligand>
</feature>
<dbReference type="Proteomes" id="UP000009131">
    <property type="component" value="Unassembled WGS sequence"/>
</dbReference>
<evidence type="ECO:0000256" key="1">
    <source>
        <dbReference type="ARBA" id="ARBA00006964"/>
    </source>
</evidence>
<dbReference type="EMBL" id="BABT02000165">
    <property type="protein sequence ID" value="GAA98951.1"/>
    <property type="molecule type" value="Genomic_DNA"/>
</dbReference>
<feature type="binding site" evidence="2">
    <location>
        <position position="72"/>
    </location>
    <ligand>
        <name>a divalent metal cation</name>
        <dbReference type="ChEBI" id="CHEBI:60240"/>
        <label>1</label>
    </ligand>
</feature>
<dbReference type="OrthoDB" id="3345469at2759"/>
<proteinExistence type="inferred from homology"/>
<gene>
    <name evidence="3" type="primary">Mo05639</name>
    <name evidence="3" type="ORF">E5Q_05639</name>
</gene>
<reference evidence="3 4" key="2">
    <citation type="journal article" date="2012" name="Open Biol.">
        <title>Characteristics of nucleosomes and linker DNA regions on the genome of the basidiomycete Mixia osmundae revealed by mono- and dinucleosome mapping.</title>
        <authorList>
            <person name="Nishida H."/>
            <person name="Kondo S."/>
            <person name="Matsumoto T."/>
            <person name="Suzuki Y."/>
            <person name="Yoshikawa H."/>
            <person name="Taylor T.D."/>
            <person name="Sugiyama J."/>
        </authorList>
    </citation>
    <scope>NUCLEOTIDE SEQUENCE [LARGE SCALE GENOMIC DNA]</scope>
    <source>
        <strain evidence="4">CBS 9802 / IAM 14324 / JCM 22182 / KY 12970</strain>
    </source>
</reference>
<sequence length="340" mass="36650">MALSPLGRAVARSFDKIAPLSLAESWDNVGWLLQAARPRTGRPGRTVVLTIDLTTAVYRNLPEDTGIVVAYHPTLFSSIKQIGIGNNALQASILGLARDGISLYSPHTCLDAAVGGINTWLASAFDNVSDAKVCRPVANPPAHHEGAGLGKQVQLSSDVELDEAVKRIKSHLNLKTVMLARSDQPRSQRVRSIAICAGSGGSVIGNADADLLWTGEMSHHEILAATARGTHVVLCNHSNTERGYLHTLKRKLEEELSTDPQAESEAWRVIIAQEDRDPLDDEAASQNTFSVVSLRCCSGAQSSFVDEPRHKDKSAWGARVSLEYFEATSVIGKTAARSRT</sequence>
<keyword evidence="2" id="KW-0479">Metal-binding</keyword>
<dbReference type="InterPro" id="IPR002678">
    <property type="entry name" value="DUF34/NIF3"/>
</dbReference>
<dbReference type="OMA" id="NFDKTHL"/>
<reference evidence="3 4" key="1">
    <citation type="journal article" date="2011" name="J. Gen. Appl. Microbiol.">
        <title>Draft genome sequencing of the enigmatic basidiomycete Mixia osmundae.</title>
        <authorList>
            <person name="Nishida H."/>
            <person name="Nagatsuka Y."/>
            <person name="Sugiyama J."/>
        </authorList>
    </citation>
    <scope>NUCLEOTIDE SEQUENCE [LARGE SCALE GENOMIC DNA]</scope>
    <source>
        <strain evidence="4">CBS 9802 / IAM 14324 / JCM 22182 / KY 12970</strain>
    </source>
</reference>
<dbReference type="HOGENOM" id="CLU_037423_0_1_1"/>
<organism evidence="3 4">
    <name type="scientific">Mixia osmundae (strain CBS 9802 / IAM 14324 / JCM 22182 / KY 12970)</name>
    <dbReference type="NCBI Taxonomy" id="764103"/>
    <lineage>
        <taxon>Eukaryota</taxon>
        <taxon>Fungi</taxon>
        <taxon>Dikarya</taxon>
        <taxon>Basidiomycota</taxon>
        <taxon>Pucciniomycotina</taxon>
        <taxon>Mixiomycetes</taxon>
        <taxon>Mixiales</taxon>
        <taxon>Mixiaceae</taxon>
        <taxon>Mixia</taxon>
    </lineage>
</organism>
<protein>
    <recommendedName>
        <fullName evidence="5">YbgI/family dinuclear metal center protein</fullName>
    </recommendedName>
</protein>
<name>G7E7Z1_MIXOS</name>
<feature type="binding site" evidence="2">
    <location>
        <position position="241"/>
    </location>
    <ligand>
        <name>a divalent metal cation</name>
        <dbReference type="ChEBI" id="CHEBI:60240"/>
        <label>1</label>
    </ligand>
</feature>
<evidence type="ECO:0000313" key="4">
    <source>
        <dbReference type="Proteomes" id="UP000009131"/>
    </source>
</evidence>
<evidence type="ECO:0000313" key="3">
    <source>
        <dbReference type="EMBL" id="GAA98951.1"/>
    </source>
</evidence>
<dbReference type="STRING" id="764103.G7E7Z1"/>
<dbReference type="Pfam" id="PF01784">
    <property type="entry name" value="DUF34_NIF3"/>
    <property type="match status" value="1"/>
</dbReference>
<dbReference type="GO" id="GO:0005739">
    <property type="term" value="C:mitochondrion"/>
    <property type="evidence" value="ECO:0007669"/>
    <property type="project" value="TreeGrafter"/>
</dbReference>
<dbReference type="NCBIfam" id="TIGR00486">
    <property type="entry name" value="YbgI_SA1388"/>
    <property type="match status" value="1"/>
</dbReference>
<keyword evidence="4" id="KW-1185">Reference proteome</keyword>
<dbReference type="AlphaFoldDB" id="G7E7Z1"/>
<evidence type="ECO:0000256" key="2">
    <source>
        <dbReference type="PIRSR" id="PIRSR602678-1"/>
    </source>
</evidence>
<dbReference type="FunCoup" id="G7E7Z1">
    <property type="interactions" value="460"/>
</dbReference>
<feature type="binding site" evidence="2">
    <location>
        <position position="237"/>
    </location>
    <ligand>
        <name>a divalent metal cation</name>
        <dbReference type="ChEBI" id="CHEBI:60240"/>
        <label>1</label>
    </ligand>
</feature>
<dbReference type="FunFam" id="3.40.1390.30:FF:000001">
    <property type="entry name" value="GTP cyclohydrolase 1 type 2"/>
    <property type="match status" value="1"/>
</dbReference>
<dbReference type="RefSeq" id="XP_014567110.1">
    <property type="nucleotide sequence ID" value="XM_014711624.1"/>
</dbReference>
<dbReference type="PANTHER" id="PTHR13799">
    <property type="entry name" value="NGG1 INTERACTING FACTOR 3"/>
    <property type="match status" value="1"/>
</dbReference>